<dbReference type="Proteomes" id="UP000075591">
    <property type="component" value="Unassembled WGS sequence"/>
</dbReference>
<dbReference type="RefSeq" id="WP_061114685.1">
    <property type="nucleotide sequence ID" value="NZ_AP022949.1"/>
</dbReference>
<comment type="caution">
    <text evidence="1">The sequence shown here is derived from an EMBL/GenBank/DDBJ whole genome shotgun (WGS) entry which is preliminary data.</text>
</comment>
<name>A0A150AYQ3_BACCE</name>
<sequence length="175" mass="20664">MEQILLKVGEKAPEKWMKDFRNMGQGGVLEYDKHTGELYLFIILHNIKSKEKRQIKQGLIRFRLYEKGNCILPIFAVDNPREDLLLELPFDPSLYDEGINLASDRLNIFLIEQKDETIQAMRTLDLGGEFFLKLFGNWIGKEKDFTEEYQAFLQEAYQHKCIDLWEQAAQVDWDK</sequence>
<evidence type="ECO:0000313" key="2">
    <source>
        <dbReference type="Proteomes" id="UP000075591"/>
    </source>
</evidence>
<accession>A0A150AYQ3</accession>
<organism evidence="1 2">
    <name type="scientific">Bacillus cereus</name>
    <dbReference type="NCBI Taxonomy" id="1396"/>
    <lineage>
        <taxon>Bacteria</taxon>
        <taxon>Bacillati</taxon>
        <taxon>Bacillota</taxon>
        <taxon>Bacilli</taxon>
        <taxon>Bacillales</taxon>
        <taxon>Bacillaceae</taxon>
        <taxon>Bacillus</taxon>
        <taxon>Bacillus cereus group</taxon>
    </lineage>
</organism>
<gene>
    <name evidence="1" type="ORF">AT274_01625</name>
</gene>
<reference evidence="1 2" key="1">
    <citation type="submission" date="2015-12" db="EMBL/GenBank/DDBJ databases">
        <title>Bacillus cereus Group isolate.</title>
        <authorList>
            <person name="Kovac J."/>
        </authorList>
    </citation>
    <scope>NUCLEOTIDE SEQUENCE [LARGE SCALE GENOMIC DNA]</scope>
    <source>
        <strain evidence="1 2">FSL W8-0275</strain>
    </source>
</reference>
<proteinExistence type="predicted"/>
<protein>
    <submittedName>
        <fullName evidence="1">Uncharacterized protein</fullName>
    </submittedName>
</protein>
<dbReference type="AlphaFoldDB" id="A0A150AYQ3"/>
<dbReference type="EMBL" id="LOMT01000123">
    <property type="protein sequence ID" value="KXX90084.1"/>
    <property type="molecule type" value="Genomic_DNA"/>
</dbReference>
<evidence type="ECO:0000313" key="1">
    <source>
        <dbReference type="EMBL" id="KXX90084.1"/>
    </source>
</evidence>